<evidence type="ECO:0000313" key="2">
    <source>
        <dbReference type="EMBL" id="KAK3797467.1"/>
    </source>
</evidence>
<evidence type="ECO:0000313" key="3">
    <source>
        <dbReference type="Proteomes" id="UP001283361"/>
    </source>
</evidence>
<dbReference type="AlphaFoldDB" id="A0AAE1B0R8"/>
<accession>A0AAE1B0R8</accession>
<name>A0AAE1B0R8_9GAST</name>
<comment type="caution">
    <text evidence="2">The sequence shown here is derived from an EMBL/GenBank/DDBJ whole genome shotgun (WGS) entry which is preliminary data.</text>
</comment>
<proteinExistence type="predicted"/>
<dbReference type="EMBL" id="JAWDGP010000761">
    <property type="protein sequence ID" value="KAK3797467.1"/>
    <property type="molecule type" value="Genomic_DNA"/>
</dbReference>
<gene>
    <name evidence="2" type="ORF">RRG08_049299</name>
</gene>
<feature type="region of interest" description="Disordered" evidence="1">
    <location>
        <begin position="55"/>
        <end position="75"/>
    </location>
</feature>
<dbReference type="Proteomes" id="UP001283361">
    <property type="component" value="Unassembled WGS sequence"/>
</dbReference>
<protein>
    <submittedName>
        <fullName evidence="2">Uncharacterized protein</fullName>
    </submittedName>
</protein>
<keyword evidence="3" id="KW-1185">Reference proteome</keyword>
<evidence type="ECO:0000256" key="1">
    <source>
        <dbReference type="SAM" id="MobiDB-lite"/>
    </source>
</evidence>
<sequence>MVWSICGTRESQFAIWLTAVRHIQWESTDVAMAVLYSVHLIGHIVQGRDLNARVKGSSHGGLKAGRCEGYRPGSRPHHDALAAL</sequence>
<organism evidence="2 3">
    <name type="scientific">Elysia crispata</name>
    <name type="common">lettuce slug</name>
    <dbReference type="NCBI Taxonomy" id="231223"/>
    <lineage>
        <taxon>Eukaryota</taxon>
        <taxon>Metazoa</taxon>
        <taxon>Spiralia</taxon>
        <taxon>Lophotrochozoa</taxon>
        <taxon>Mollusca</taxon>
        <taxon>Gastropoda</taxon>
        <taxon>Heterobranchia</taxon>
        <taxon>Euthyneura</taxon>
        <taxon>Panpulmonata</taxon>
        <taxon>Sacoglossa</taxon>
        <taxon>Placobranchoidea</taxon>
        <taxon>Plakobranchidae</taxon>
        <taxon>Elysia</taxon>
    </lineage>
</organism>
<reference evidence="2" key="1">
    <citation type="journal article" date="2023" name="G3 (Bethesda)">
        <title>A reference genome for the long-term kleptoplast-retaining sea slug Elysia crispata morphotype clarki.</title>
        <authorList>
            <person name="Eastman K.E."/>
            <person name="Pendleton A.L."/>
            <person name="Shaikh M.A."/>
            <person name="Suttiyut T."/>
            <person name="Ogas R."/>
            <person name="Tomko P."/>
            <person name="Gavelis G."/>
            <person name="Widhalm J.R."/>
            <person name="Wisecaver J.H."/>
        </authorList>
    </citation>
    <scope>NUCLEOTIDE SEQUENCE</scope>
    <source>
        <strain evidence="2">ECLA1</strain>
    </source>
</reference>